<evidence type="ECO:0000313" key="3">
    <source>
        <dbReference type="Proteomes" id="UP000636479"/>
    </source>
</evidence>
<comment type="caution">
    <text evidence="2">The sequence shown here is derived from an EMBL/GenBank/DDBJ whole genome shotgun (WGS) entry which is preliminary data.</text>
</comment>
<gene>
    <name evidence="2" type="ORF">MIND_01357900</name>
</gene>
<dbReference type="OrthoDB" id="3006226at2759"/>
<feature type="compositionally biased region" description="Basic and acidic residues" evidence="1">
    <location>
        <begin position="170"/>
        <end position="197"/>
    </location>
</feature>
<dbReference type="AlphaFoldDB" id="A0A8H6RZG2"/>
<accession>A0A8H6RZG2</accession>
<dbReference type="EMBL" id="JACAZF010000016">
    <property type="protein sequence ID" value="KAF7289836.1"/>
    <property type="molecule type" value="Genomic_DNA"/>
</dbReference>
<proteinExistence type="predicted"/>
<organism evidence="2 3">
    <name type="scientific">Mycena indigotica</name>
    <dbReference type="NCBI Taxonomy" id="2126181"/>
    <lineage>
        <taxon>Eukaryota</taxon>
        <taxon>Fungi</taxon>
        <taxon>Dikarya</taxon>
        <taxon>Basidiomycota</taxon>
        <taxon>Agaricomycotina</taxon>
        <taxon>Agaricomycetes</taxon>
        <taxon>Agaricomycetidae</taxon>
        <taxon>Agaricales</taxon>
        <taxon>Marasmiineae</taxon>
        <taxon>Mycenaceae</taxon>
        <taxon>Mycena</taxon>
    </lineage>
</organism>
<dbReference type="GeneID" id="59352525"/>
<reference evidence="2" key="1">
    <citation type="submission" date="2020-05" db="EMBL/GenBank/DDBJ databases">
        <title>Mycena genomes resolve the evolution of fungal bioluminescence.</title>
        <authorList>
            <person name="Tsai I.J."/>
        </authorList>
    </citation>
    <scope>NUCLEOTIDE SEQUENCE</scope>
    <source>
        <strain evidence="2">171206Taipei</strain>
    </source>
</reference>
<dbReference type="Proteomes" id="UP000636479">
    <property type="component" value="Unassembled WGS sequence"/>
</dbReference>
<evidence type="ECO:0000313" key="2">
    <source>
        <dbReference type="EMBL" id="KAF7289836.1"/>
    </source>
</evidence>
<protein>
    <submittedName>
        <fullName evidence="2">Uncharacterized protein</fullName>
    </submittedName>
</protein>
<evidence type="ECO:0000256" key="1">
    <source>
        <dbReference type="SAM" id="MobiDB-lite"/>
    </source>
</evidence>
<dbReference type="RefSeq" id="XP_037213565.1">
    <property type="nucleotide sequence ID" value="XM_037370009.1"/>
</dbReference>
<keyword evidence="3" id="KW-1185">Reference proteome</keyword>
<name>A0A8H6RZG2_9AGAR</name>
<feature type="region of interest" description="Disordered" evidence="1">
    <location>
        <begin position="170"/>
        <end position="217"/>
    </location>
</feature>
<sequence length="341" mass="38107">MADSESGNFIPVGGTFAVLTIDPVGSVDYLEDPEATAASMKLVSKDYVICAPAFKPMFNPSAAFRKEFVFFVQQGTPHDFPAQLIDASMSIPIAPQTCSVDNHPSKREPVKMVSNPFPFSDCYLSAFVTADVRTANVVVFDSIICELNDEDKLRVKRLTNEDFELRLDRLEEQQRETEGAVTDEGEKREISSEHYTEQDAESETENKVQNDGPADPVEAETTSILHGLLLSQPSDELPAVKFSYDLSRVAEINHPRDFWHEVEKIAEIVQASKARREVQKTTAAEKDAARYDDLTADLLHAHKVQRTLSNGIKRLVQRRISGVKRLIPGVYGVFFKKIPCN</sequence>